<evidence type="ECO:0000256" key="2">
    <source>
        <dbReference type="SAM" id="Coils"/>
    </source>
</evidence>
<feature type="coiled-coil region" evidence="2">
    <location>
        <begin position="113"/>
        <end position="140"/>
    </location>
</feature>
<sequence>MSFATLDRSNLPPPSSAQHTSASASHAFPPPAPSPSSSSSTSSGPLPQLTSSLQTFSKNLSLLSSLSPSALSPGEGSLQFDAQSDVCEQLSSRLSKSLLAASSDLASLPRSEAARSRAALAKLSKDMATAEADRRRIADDVRRRRELVKVRATAAQGSDGAGDAGADALQPQQMQMQVTDVTTTMIQERDAEIRNINREMATVNEIFKDLAHIVDEQQTDIDNIETMMEQSNQHAKAGLEQVQKANEYQPGCSVM</sequence>
<dbReference type="SMART" id="SM00397">
    <property type="entry name" value="t_SNARE"/>
    <property type="match status" value="1"/>
</dbReference>
<accession>A0ABQ6MYV2</accession>
<feature type="compositionally biased region" description="Low complexity" evidence="3">
    <location>
        <begin position="35"/>
        <end position="51"/>
    </location>
</feature>
<evidence type="ECO:0000256" key="1">
    <source>
        <dbReference type="ARBA" id="ARBA00009063"/>
    </source>
</evidence>
<dbReference type="InterPro" id="IPR000727">
    <property type="entry name" value="T_SNARE_dom"/>
</dbReference>
<dbReference type="Proteomes" id="UP001165060">
    <property type="component" value="Unassembled WGS sequence"/>
</dbReference>
<dbReference type="PANTHER" id="PTHR19957:SF38">
    <property type="entry name" value="LD27581P"/>
    <property type="match status" value="1"/>
</dbReference>
<dbReference type="InterPro" id="IPR045242">
    <property type="entry name" value="Syntaxin"/>
</dbReference>
<dbReference type="EMBL" id="BRYB01004724">
    <property type="protein sequence ID" value="GMI35765.1"/>
    <property type="molecule type" value="Genomic_DNA"/>
</dbReference>
<feature type="domain" description="T-SNARE coiled-coil homology" evidence="4">
    <location>
        <begin position="183"/>
        <end position="245"/>
    </location>
</feature>
<evidence type="ECO:0000313" key="5">
    <source>
        <dbReference type="EMBL" id="GMI35765.1"/>
    </source>
</evidence>
<feature type="region of interest" description="Disordered" evidence="3">
    <location>
        <begin position="1"/>
        <end position="51"/>
    </location>
</feature>
<comment type="caution">
    <text evidence="5">The sequence shown here is derived from an EMBL/GenBank/DDBJ whole genome shotgun (WGS) entry which is preliminary data.</text>
</comment>
<proteinExistence type="inferred from homology"/>
<dbReference type="SUPFAM" id="SSF47661">
    <property type="entry name" value="t-snare proteins"/>
    <property type="match status" value="1"/>
</dbReference>
<dbReference type="PROSITE" id="PS50192">
    <property type="entry name" value="T_SNARE"/>
    <property type="match status" value="1"/>
</dbReference>
<reference evidence="5 6" key="1">
    <citation type="journal article" date="2023" name="Commun. Biol.">
        <title>Genome analysis of Parmales, the sister group of diatoms, reveals the evolutionary specialization of diatoms from phago-mixotrophs to photoautotrophs.</title>
        <authorList>
            <person name="Ban H."/>
            <person name="Sato S."/>
            <person name="Yoshikawa S."/>
            <person name="Yamada K."/>
            <person name="Nakamura Y."/>
            <person name="Ichinomiya M."/>
            <person name="Sato N."/>
            <person name="Blanc-Mathieu R."/>
            <person name="Endo H."/>
            <person name="Kuwata A."/>
            <person name="Ogata H."/>
        </authorList>
    </citation>
    <scope>NUCLEOTIDE SEQUENCE [LARGE SCALE GENOMIC DNA]</scope>
</reference>
<dbReference type="Gene3D" id="1.20.58.70">
    <property type="match status" value="1"/>
</dbReference>
<name>A0ABQ6MYV2_9STRA</name>
<organism evidence="5 6">
    <name type="scientific">Tetraparma gracilis</name>
    <dbReference type="NCBI Taxonomy" id="2962635"/>
    <lineage>
        <taxon>Eukaryota</taxon>
        <taxon>Sar</taxon>
        <taxon>Stramenopiles</taxon>
        <taxon>Ochrophyta</taxon>
        <taxon>Bolidophyceae</taxon>
        <taxon>Parmales</taxon>
        <taxon>Triparmaceae</taxon>
        <taxon>Tetraparma</taxon>
    </lineage>
</organism>
<evidence type="ECO:0000256" key="3">
    <source>
        <dbReference type="SAM" id="MobiDB-lite"/>
    </source>
</evidence>
<gene>
    <name evidence="5" type="ORF">TeGR_g14153</name>
</gene>
<protein>
    <recommendedName>
        <fullName evidence="4">t-SNARE coiled-coil homology domain-containing protein</fullName>
    </recommendedName>
</protein>
<evidence type="ECO:0000259" key="4">
    <source>
        <dbReference type="PROSITE" id="PS50192"/>
    </source>
</evidence>
<dbReference type="CDD" id="cd15840">
    <property type="entry name" value="SNARE_Qa"/>
    <property type="match status" value="1"/>
</dbReference>
<keyword evidence="6" id="KW-1185">Reference proteome</keyword>
<keyword evidence="2" id="KW-0175">Coiled coil</keyword>
<comment type="similarity">
    <text evidence="1">Belongs to the syntaxin family.</text>
</comment>
<dbReference type="PANTHER" id="PTHR19957">
    <property type="entry name" value="SYNTAXIN"/>
    <property type="match status" value="1"/>
</dbReference>
<dbReference type="InterPro" id="IPR010989">
    <property type="entry name" value="SNARE"/>
</dbReference>
<evidence type="ECO:0000313" key="6">
    <source>
        <dbReference type="Proteomes" id="UP001165060"/>
    </source>
</evidence>
<feature type="compositionally biased region" description="Low complexity" evidence="3">
    <location>
        <begin position="16"/>
        <end position="27"/>
    </location>
</feature>